<keyword evidence="3" id="KW-1185">Reference proteome</keyword>
<evidence type="ECO:0000313" key="3">
    <source>
        <dbReference type="Proteomes" id="UP001552299"/>
    </source>
</evidence>
<dbReference type="Proteomes" id="UP001552299">
    <property type="component" value="Unassembled WGS sequence"/>
</dbReference>
<dbReference type="EMBL" id="JANQDX010000018">
    <property type="protein sequence ID" value="KAL0907256.1"/>
    <property type="molecule type" value="Genomic_DNA"/>
</dbReference>
<sequence length="472" mass="52198">MWSGVSGSVGVAHGRHTCVTVLTFIPELLGFTVLLDWSSRSIWDRFTRNRGETSLAPETHSKQRGMPRRGRWDYRPAAGERVEAAEAAEWGRPTAGVFAGGLGWSKGGYAAGAMVKAGGGEFRHLEILGSNLYGLEKPWTALEGLLDSNHERNWRQYCWPELSGQQSPIFKFLDSRGSSFSRLGLILLHFPYPPSSRPLPLSNRAPNPPHHRPLYPTQPPPPSSPLYCVFSTFPPQECMVDHDVDHGFVFDQQGRTDILRSPFFDDYFSQDDVTADDYLDRILYQLTLAVEERIRPSRWVIIGRRPPPPSPTTFPSTTFLGLPFLVVVSCLGNILLVDVGVDERRFATLDLPRIANSGRSSLGQSLAREMLFTKSACLICASPAYGPTIIFDTESAILTVTSPFATPGGMKRASLTSSGRRAANDETRQPAAMGLPGVQISFDLIHWIERTKPISLSSSRLTRACPGRISDR</sequence>
<gene>
    <name evidence="2" type="ORF">M5K25_025814</name>
</gene>
<proteinExistence type="predicted"/>
<name>A0ABD0UA33_DENTH</name>
<organism evidence="2 3">
    <name type="scientific">Dendrobium thyrsiflorum</name>
    <name type="common">Pinecone-like raceme dendrobium</name>
    <name type="synonym">Orchid</name>
    <dbReference type="NCBI Taxonomy" id="117978"/>
    <lineage>
        <taxon>Eukaryota</taxon>
        <taxon>Viridiplantae</taxon>
        <taxon>Streptophyta</taxon>
        <taxon>Embryophyta</taxon>
        <taxon>Tracheophyta</taxon>
        <taxon>Spermatophyta</taxon>
        <taxon>Magnoliopsida</taxon>
        <taxon>Liliopsida</taxon>
        <taxon>Asparagales</taxon>
        <taxon>Orchidaceae</taxon>
        <taxon>Epidendroideae</taxon>
        <taxon>Malaxideae</taxon>
        <taxon>Dendrobiinae</taxon>
        <taxon>Dendrobium</taxon>
    </lineage>
</organism>
<evidence type="ECO:0000256" key="1">
    <source>
        <dbReference type="SAM" id="MobiDB-lite"/>
    </source>
</evidence>
<reference evidence="2 3" key="1">
    <citation type="journal article" date="2024" name="Plant Biotechnol. J.">
        <title>Dendrobium thyrsiflorum genome and its molecular insights into genes involved in important horticultural traits.</title>
        <authorList>
            <person name="Chen B."/>
            <person name="Wang J.Y."/>
            <person name="Zheng P.J."/>
            <person name="Li K.L."/>
            <person name="Liang Y.M."/>
            <person name="Chen X.F."/>
            <person name="Zhang C."/>
            <person name="Zhao X."/>
            <person name="He X."/>
            <person name="Zhang G.Q."/>
            <person name="Liu Z.J."/>
            <person name="Xu Q."/>
        </authorList>
    </citation>
    <scope>NUCLEOTIDE SEQUENCE [LARGE SCALE GENOMIC DNA]</scope>
    <source>
        <strain evidence="2">GZMU011</strain>
    </source>
</reference>
<comment type="caution">
    <text evidence="2">The sequence shown here is derived from an EMBL/GenBank/DDBJ whole genome shotgun (WGS) entry which is preliminary data.</text>
</comment>
<protein>
    <submittedName>
        <fullName evidence="2">Uncharacterized protein</fullName>
    </submittedName>
</protein>
<dbReference type="AlphaFoldDB" id="A0ABD0UA33"/>
<accession>A0ABD0UA33</accession>
<evidence type="ECO:0000313" key="2">
    <source>
        <dbReference type="EMBL" id="KAL0907256.1"/>
    </source>
</evidence>
<feature type="region of interest" description="Disordered" evidence="1">
    <location>
        <begin position="198"/>
        <end position="218"/>
    </location>
</feature>